<dbReference type="SUPFAM" id="SSF144000">
    <property type="entry name" value="Oxysterol-binding protein-like"/>
    <property type="match status" value="1"/>
</dbReference>
<name>A0A9P8LSB3_9EUKA</name>
<dbReference type="PANTHER" id="PTHR10972">
    <property type="entry name" value="OXYSTEROL-BINDING PROTEIN-RELATED"/>
    <property type="match status" value="1"/>
</dbReference>
<accession>A0A9P8LSB3</accession>
<dbReference type="GO" id="GO:0032934">
    <property type="term" value="F:sterol binding"/>
    <property type="evidence" value="ECO:0007669"/>
    <property type="project" value="TreeGrafter"/>
</dbReference>
<dbReference type="GeneID" id="94299541"/>
<dbReference type="AlphaFoldDB" id="A0A9P8LSB3"/>
<reference evidence="1 2" key="1">
    <citation type="journal article" date="2014" name="PLoS Genet.">
        <title>The Genome of Spironucleus salmonicida Highlights a Fish Pathogen Adapted to Fluctuating Environments.</title>
        <authorList>
            <person name="Xu F."/>
            <person name="Jerlstrom-Hultqvist J."/>
            <person name="Einarsson E."/>
            <person name="Astvaldsson A."/>
            <person name="Svard S.G."/>
            <person name="Andersson J.O."/>
        </authorList>
    </citation>
    <scope>NUCLEOTIDE SEQUENCE [LARGE SCALE GENOMIC DNA]</scope>
    <source>
        <strain evidence="1 2">ATCC 50377</strain>
    </source>
</reference>
<evidence type="ECO:0000313" key="2">
    <source>
        <dbReference type="Proteomes" id="UP000018208"/>
    </source>
</evidence>
<dbReference type="InterPro" id="IPR000648">
    <property type="entry name" value="Oxysterol-bd"/>
</dbReference>
<dbReference type="Pfam" id="PF01237">
    <property type="entry name" value="Oxysterol_BP"/>
    <property type="match status" value="1"/>
</dbReference>
<protein>
    <submittedName>
        <fullName evidence="1">Oxysterol binding family protein</fullName>
    </submittedName>
</protein>
<sequence>MLQISKIIQDKFQHCPVGEQFKRRLRKLSKKFQNTNVLLIKIMIQLNDEEMVQGQRLLALQMVKDLGRNLLTGNIMRTAIPVTKGVFVGKSQLQVFSEHLLDWDQDFIVYLFKCLHASILCQRKPFNPIIGETLYIEVNGNKISCEQIQNHPTTCIIRIKAKDYEIRSLVALSVSLKANGVLIQRSGITLVIRNEKIDAFSFPDFKVQGLFTDERQGVFQGESKVWLDYKGPISSIQNLNDISVEPTFVIGFSKNGQIKCDQLNLEGDFVSGLKYKQQFISFNNQQPEYVITNINKCQSDCLLRHDIQLFLQQNYKEANNEKLRIEEIQRNDRKFRD</sequence>
<organism evidence="1 2">
    <name type="scientific">Spironucleus salmonicida</name>
    <dbReference type="NCBI Taxonomy" id="348837"/>
    <lineage>
        <taxon>Eukaryota</taxon>
        <taxon>Metamonada</taxon>
        <taxon>Diplomonadida</taxon>
        <taxon>Hexamitidae</taxon>
        <taxon>Hexamitinae</taxon>
        <taxon>Spironucleus</taxon>
    </lineage>
</organism>
<dbReference type="KEGG" id="ssao:94299541"/>
<dbReference type="Proteomes" id="UP000018208">
    <property type="component" value="Unassembled WGS sequence"/>
</dbReference>
<dbReference type="GO" id="GO:0005829">
    <property type="term" value="C:cytosol"/>
    <property type="evidence" value="ECO:0007669"/>
    <property type="project" value="TreeGrafter"/>
</dbReference>
<dbReference type="GO" id="GO:0016020">
    <property type="term" value="C:membrane"/>
    <property type="evidence" value="ECO:0007669"/>
    <property type="project" value="TreeGrafter"/>
</dbReference>
<dbReference type="PANTHER" id="PTHR10972:SF148">
    <property type="entry name" value="OXYSTEROL-BINDING PROTEIN 9"/>
    <property type="match status" value="1"/>
</dbReference>
<dbReference type="InterPro" id="IPR037239">
    <property type="entry name" value="OSBP_sf"/>
</dbReference>
<gene>
    <name evidence="1" type="ORF">SS50377_25518</name>
</gene>
<comment type="caution">
    <text evidence="1">The sequence shown here is derived from an EMBL/GenBank/DDBJ whole genome shotgun (WGS) entry which is preliminary data.</text>
</comment>
<evidence type="ECO:0000313" key="1">
    <source>
        <dbReference type="EMBL" id="KAH0573398.1"/>
    </source>
</evidence>
<keyword evidence="2" id="KW-1185">Reference proteome</keyword>
<dbReference type="OrthoDB" id="14833at2759"/>
<dbReference type="RefSeq" id="XP_067764171.1">
    <property type="nucleotide sequence ID" value="XM_067909350.1"/>
</dbReference>
<dbReference type="EMBL" id="AUWU02000005">
    <property type="protein sequence ID" value="KAH0573398.1"/>
    <property type="molecule type" value="Genomic_DNA"/>
</dbReference>
<proteinExistence type="predicted"/>